<dbReference type="GeneID" id="28991883"/>
<dbReference type="InParanoid" id="A0A167NPV8"/>
<keyword evidence="1" id="KW-0812">Transmembrane</keyword>
<sequence length="358" mass="41704">MSLDKPIYASVKLNPTMHMWQTPDLISVGHNTGHSAVPLQSARRLTKNRVPLPGVSRLVNSVRRLRTRNSFTPTHFSWTDLPRATFLFRLKRSTSNFPSDQEPSAGSKSVRKARLHFKKPIDRRAMRKPNNLDISRTNRPGLNRLRSRTKKRRPSVLKSWAKIDRQQIHDQMQRFRVPLRWTDSVASFSINTDLKEISPEICLHNLTKSIKRLQYLIEKEVEAIQFNQQEVIDYSAKLKQLDIDSQRLDSLVEYGRVEVMSGFRTTLKAIEQETSWLSHAQRKQQKTTARIESYGQRVNHNIRLATLKLNIQSAQSIEEMRLYIKDWKFRSVFLFMSFAFCILAISTLPTRQALLLLP</sequence>
<accession>A0A167NPV8</accession>
<dbReference type="OrthoDB" id="10403247at2759"/>
<keyword evidence="3" id="KW-1185">Reference proteome</keyword>
<evidence type="ECO:0000313" key="3">
    <source>
        <dbReference type="Proteomes" id="UP000077315"/>
    </source>
</evidence>
<dbReference type="VEuPathDB" id="FungiDB:PHYBLDRAFT_143392"/>
<evidence type="ECO:0000256" key="1">
    <source>
        <dbReference type="SAM" id="Phobius"/>
    </source>
</evidence>
<gene>
    <name evidence="2" type="ORF">PHYBLDRAFT_143392</name>
</gene>
<dbReference type="Proteomes" id="UP000077315">
    <property type="component" value="Unassembled WGS sequence"/>
</dbReference>
<name>A0A167NPV8_PHYB8</name>
<evidence type="ECO:0000313" key="2">
    <source>
        <dbReference type="EMBL" id="OAD76418.1"/>
    </source>
</evidence>
<feature type="transmembrane region" description="Helical" evidence="1">
    <location>
        <begin position="329"/>
        <end position="348"/>
    </location>
</feature>
<dbReference type="AlphaFoldDB" id="A0A167NPV8"/>
<keyword evidence="1" id="KW-1133">Transmembrane helix</keyword>
<reference evidence="3" key="1">
    <citation type="submission" date="2015-06" db="EMBL/GenBank/DDBJ databases">
        <title>Expansion of signal transduction pathways in fungi by whole-genome duplication.</title>
        <authorList>
            <consortium name="DOE Joint Genome Institute"/>
            <person name="Corrochano L.M."/>
            <person name="Kuo A."/>
            <person name="Marcet-Houben M."/>
            <person name="Polaino S."/>
            <person name="Salamov A."/>
            <person name="Villalobos J.M."/>
            <person name="Alvarez M.I."/>
            <person name="Avalos J."/>
            <person name="Benito E.P."/>
            <person name="Benoit I."/>
            <person name="Burger G."/>
            <person name="Camino L.P."/>
            <person name="Canovas D."/>
            <person name="Cerda-Olmedo E."/>
            <person name="Cheng J.-F."/>
            <person name="Dominguez A."/>
            <person name="Elias M."/>
            <person name="Eslava A.P."/>
            <person name="Glaser F."/>
            <person name="Grimwood J."/>
            <person name="Gutierrez G."/>
            <person name="Heitman J."/>
            <person name="Henrissat B."/>
            <person name="Iturriaga E.A."/>
            <person name="Lang B.F."/>
            <person name="Lavin J.L."/>
            <person name="Lee S."/>
            <person name="Li W."/>
            <person name="Lindquist E."/>
            <person name="Lopez-Garcia S."/>
            <person name="Luque E.M."/>
            <person name="Marcos A.T."/>
            <person name="Martin J."/>
            <person name="McCluskey K."/>
            <person name="Medina H.R."/>
            <person name="Miralles-Duran A."/>
            <person name="Miyazaki A."/>
            <person name="Munoz-Torres E."/>
            <person name="Oguiza J.A."/>
            <person name="Ohm R."/>
            <person name="Olmedo M."/>
            <person name="Orejas M."/>
            <person name="Ortiz-Castellanos L."/>
            <person name="Pisabarro A.G."/>
            <person name="Rodriguez-Romero J."/>
            <person name="Ruiz-Herrera J."/>
            <person name="Ruiz-Vazquez R."/>
            <person name="Sanz C."/>
            <person name="Schackwitz W."/>
            <person name="Schmutz J."/>
            <person name="Shahriari M."/>
            <person name="Shelest E."/>
            <person name="Silva-Franco F."/>
            <person name="Soanes D."/>
            <person name="Syed K."/>
            <person name="Tagua V.G."/>
            <person name="Talbot N.J."/>
            <person name="Thon M."/>
            <person name="De vries R.P."/>
            <person name="Wiebenga A."/>
            <person name="Yadav J.S."/>
            <person name="Braun E.L."/>
            <person name="Baker S."/>
            <person name="Garre V."/>
            <person name="Horwitz B."/>
            <person name="Torres-Martinez S."/>
            <person name="Idnurm A."/>
            <person name="Herrera-Estrella A."/>
            <person name="Gabaldon T."/>
            <person name="Grigoriev I.V."/>
        </authorList>
    </citation>
    <scope>NUCLEOTIDE SEQUENCE [LARGE SCALE GENOMIC DNA]</scope>
    <source>
        <strain evidence="3">NRRL 1555(-)</strain>
    </source>
</reference>
<keyword evidence="1" id="KW-0472">Membrane</keyword>
<protein>
    <submittedName>
        <fullName evidence="2">Uncharacterized protein</fullName>
    </submittedName>
</protein>
<organism evidence="2 3">
    <name type="scientific">Phycomyces blakesleeanus (strain ATCC 8743b / DSM 1359 / FGSC 10004 / NBRC 33097 / NRRL 1555)</name>
    <dbReference type="NCBI Taxonomy" id="763407"/>
    <lineage>
        <taxon>Eukaryota</taxon>
        <taxon>Fungi</taxon>
        <taxon>Fungi incertae sedis</taxon>
        <taxon>Mucoromycota</taxon>
        <taxon>Mucoromycotina</taxon>
        <taxon>Mucoromycetes</taxon>
        <taxon>Mucorales</taxon>
        <taxon>Phycomycetaceae</taxon>
        <taxon>Phycomyces</taxon>
    </lineage>
</organism>
<dbReference type="EMBL" id="KV440976">
    <property type="protein sequence ID" value="OAD76418.1"/>
    <property type="molecule type" value="Genomic_DNA"/>
</dbReference>
<proteinExistence type="predicted"/>
<dbReference type="RefSeq" id="XP_018294458.1">
    <property type="nucleotide sequence ID" value="XM_018430977.1"/>
</dbReference>